<dbReference type="Proteomes" id="UP000318055">
    <property type="component" value="Chromosome"/>
</dbReference>
<protein>
    <recommendedName>
        <fullName evidence="3">Asl1-like glycosyl hydrolase catalytic domain-containing protein</fullName>
    </recommendedName>
</protein>
<accession>A0A518RLF7</accession>
<dbReference type="KEGG" id="ssua:FPZ54_13570"/>
<dbReference type="EMBL" id="CP042239">
    <property type="protein sequence ID" value="QDX28283.1"/>
    <property type="molecule type" value="Genomic_DNA"/>
</dbReference>
<dbReference type="SUPFAM" id="SSF51445">
    <property type="entry name" value="(Trans)glycosidases"/>
    <property type="match status" value="1"/>
</dbReference>
<gene>
    <name evidence="1" type="ORF">FPZ54_13570</name>
</gene>
<evidence type="ECO:0008006" key="3">
    <source>
        <dbReference type="Google" id="ProtNLM"/>
    </source>
</evidence>
<sequence length="320" mass="36617">MFVGPALPTRDAALNATLAANSNGFKTVLSIKWSFLDRDFPRPDTANMQRELDRLDVILQRVMGKVDILVIGNEPYIDTLTQQQDDDLNVFYETMAARAIAYRAQSCGDTCNTRLYMGALNRLDLASNITPSVERWMQYVKATPEIDGVDIHPHVPAIEASKAFLDYILPRMRPDQRFIATEFSLVHWWRENSTKAISAGFADKYGLPRTTQNWQVIRSAVDNPFAKAKWDEFLSMSPWFENRKRFLANQMKIFRDTKQLAVATYAFKQSPEMGVDYGPDKPTWILNGVYAPITVQRRPNGKADFNYAWIDDFRVLAQTP</sequence>
<dbReference type="AlphaFoldDB" id="A0A518RLF7"/>
<dbReference type="InterPro" id="IPR017853">
    <property type="entry name" value="GH"/>
</dbReference>
<evidence type="ECO:0000313" key="2">
    <source>
        <dbReference type="Proteomes" id="UP000318055"/>
    </source>
</evidence>
<reference evidence="1 2" key="1">
    <citation type="submission" date="2019-07" db="EMBL/GenBank/DDBJ databases">
        <title>Sphingomonas alkalisoli sp. nov., isolated from rhizosphere soil of Suaedae salsa.</title>
        <authorList>
            <person name="Zhang H."/>
            <person name="Xu L."/>
            <person name="Zhang J.-X."/>
            <person name="Sun J.-Q."/>
        </authorList>
    </citation>
    <scope>NUCLEOTIDE SEQUENCE [LARGE SCALE GENOMIC DNA]</scope>
    <source>
        <strain evidence="1 2">XS-10</strain>
    </source>
</reference>
<dbReference type="OrthoDB" id="629332at2"/>
<proteinExistence type="predicted"/>
<organism evidence="1 2">
    <name type="scientific">Sphingomonas suaedae</name>
    <dbReference type="NCBI Taxonomy" id="2599297"/>
    <lineage>
        <taxon>Bacteria</taxon>
        <taxon>Pseudomonadati</taxon>
        <taxon>Pseudomonadota</taxon>
        <taxon>Alphaproteobacteria</taxon>
        <taxon>Sphingomonadales</taxon>
        <taxon>Sphingomonadaceae</taxon>
        <taxon>Sphingomonas</taxon>
    </lineage>
</organism>
<keyword evidence="2" id="KW-1185">Reference proteome</keyword>
<evidence type="ECO:0000313" key="1">
    <source>
        <dbReference type="EMBL" id="QDX28283.1"/>
    </source>
</evidence>
<name>A0A518RLF7_9SPHN</name>